<gene>
    <name evidence="12" type="ORF">TanjilG_09876</name>
</gene>
<dbReference type="GO" id="GO:0003700">
    <property type="term" value="F:DNA-binding transcription factor activity"/>
    <property type="evidence" value="ECO:0007669"/>
    <property type="project" value="TreeGrafter"/>
</dbReference>
<dbReference type="Pfam" id="PF06203">
    <property type="entry name" value="CCT"/>
    <property type="match status" value="1"/>
</dbReference>
<dbReference type="GO" id="GO:0008270">
    <property type="term" value="F:zinc ion binding"/>
    <property type="evidence" value="ECO:0007669"/>
    <property type="project" value="UniProtKB-KW"/>
</dbReference>
<evidence type="ECO:0000256" key="5">
    <source>
        <dbReference type="ARBA" id="ARBA00022833"/>
    </source>
</evidence>
<evidence type="ECO:0000256" key="2">
    <source>
        <dbReference type="ARBA" id="ARBA00010024"/>
    </source>
</evidence>
<dbReference type="EMBL" id="CM007375">
    <property type="protein sequence ID" value="OIV96449.1"/>
    <property type="molecule type" value="Genomic_DNA"/>
</dbReference>
<protein>
    <recommendedName>
        <fullName evidence="14">CONSTANS-like protein</fullName>
    </recommendedName>
</protein>
<dbReference type="PROSITE" id="PS51017">
    <property type="entry name" value="CCT"/>
    <property type="match status" value="1"/>
</dbReference>
<dbReference type="Pfam" id="PF00643">
    <property type="entry name" value="zf-B_box"/>
    <property type="match status" value="1"/>
</dbReference>
<evidence type="ECO:0000256" key="6">
    <source>
        <dbReference type="ARBA" id="ARBA00023242"/>
    </source>
</evidence>
<dbReference type="PANTHER" id="PTHR31319:SF77">
    <property type="entry name" value="ZINC FINGER PROTEIN CONSTANS-LIKE 4"/>
    <property type="match status" value="1"/>
</dbReference>
<dbReference type="STRING" id="3871.A0A4P1QX42"/>
<evidence type="ECO:0000256" key="3">
    <source>
        <dbReference type="ARBA" id="ARBA00022723"/>
    </source>
</evidence>
<organism evidence="12 13">
    <name type="scientific">Lupinus angustifolius</name>
    <name type="common">Narrow-leaved blue lupine</name>
    <dbReference type="NCBI Taxonomy" id="3871"/>
    <lineage>
        <taxon>Eukaryota</taxon>
        <taxon>Viridiplantae</taxon>
        <taxon>Streptophyta</taxon>
        <taxon>Embryophyta</taxon>
        <taxon>Tracheophyta</taxon>
        <taxon>Spermatophyta</taxon>
        <taxon>Magnoliopsida</taxon>
        <taxon>eudicotyledons</taxon>
        <taxon>Gunneridae</taxon>
        <taxon>Pentapetalae</taxon>
        <taxon>rosids</taxon>
        <taxon>fabids</taxon>
        <taxon>Fabales</taxon>
        <taxon>Fabaceae</taxon>
        <taxon>Papilionoideae</taxon>
        <taxon>50 kb inversion clade</taxon>
        <taxon>genistoids sensu lato</taxon>
        <taxon>core genistoids</taxon>
        <taxon>Genisteae</taxon>
        <taxon>Lupinus</taxon>
    </lineage>
</organism>
<dbReference type="PROSITE" id="PS50119">
    <property type="entry name" value="ZF_BBOX"/>
    <property type="match status" value="2"/>
</dbReference>
<dbReference type="AlphaFoldDB" id="A0A4P1QX42"/>
<dbReference type="SMART" id="SM00336">
    <property type="entry name" value="BBOX"/>
    <property type="match status" value="2"/>
</dbReference>
<name>A0A4P1QX42_LUPAN</name>
<dbReference type="CDD" id="cd19821">
    <property type="entry name" value="Bbox1_BBX-like"/>
    <property type="match status" value="2"/>
</dbReference>
<evidence type="ECO:0008006" key="14">
    <source>
        <dbReference type="Google" id="ProtNLM"/>
    </source>
</evidence>
<evidence type="ECO:0000256" key="7">
    <source>
        <dbReference type="PROSITE-ProRule" id="PRU00024"/>
    </source>
</evidence>
<feature type="domain" description="CCT" evidence="11">
    <location>
        <begin position="244"/>
        <end position="286"/>
    </location>
</feature>
<dbReference type="KEGG" id="lang:109328487"/>
<dbReference type="GO" id="GO:0009909">
    <property type="term" value="P:regulation of flower development"/>
    <property type="evidence" value="ECO:0007669"/>
    <property type="project" value="InterPro"/>
</dbReference>
<keyword evidence="13" id="KW-1185">Reference proteome</keyword>
<dbReference type="Gramene" id="OIV96449">
    <property type="protein sequence ID" value="OIV96449"/>
    <property type="gene ID" value="TanjilG_09876"/>
</dbReference>
<keyword evidence="4 7" id="KW-0863">Zinc-finger</keyword>
<keyword evidence="6 8" id="KW-0539">Nucleus</keyword>
<dbReference type="Proteomes" id="UP000188354">
    <property type="component" value="Chromosome LG15"/>
</dbReference>
<evidence type="ECO:0000256" key="1">
    <source>
        <dbReference type="ARBA" id="ARBA00004123"/>
    </source>
</evidence>
<dbReference type="OrthoDB" id="153872at2759"/>
<comment type="subcellular location">
    <subcellularLocation>
        <location evidence="1 8">Nucleus</location>
    </subcellularLocation>
</comment>
<evidence type="ECO:0000313" key="12">
    <source>
        <dbReference type="EMBL" id="OIV96449.1"/>
    </source>
</evidence>
<keyword evidence="3" id="KW-0479">Metal-binding</keyword>
<dbReference type="GO" id="GO:0005634">
    <property type="term" value="C:nucleus"/>
    <property type="evidence" value="ECO:0007669"/>
    <property type="project" value="UniProtKB-SubCell"/>
</dbReference>
<keyword evidence="5" id="KW-0862">Zinc</keyword>
<evidence type="ECO:0000256" key="8">
    <source>
        <dbReference type="PROSITE-ProRule" id="PRU00357"/>
    </source>
</evidence>
<feature type="domain" description="B box-type" evidence="10">
    <location>
        <begin position="44"/>
        <end position="91"/>
    </location>
</feature>
<evidence type="ECO:0000313" key="13">
    <source>
        <dbReference type="Proteomes" id="UP000188354"/>
    </source>
</evidence>
<dbReference type="InterPro" id="IPR049808">
    <property type="entry name" value="CONSTANS-like_Bbox1"/>
</dbReference>
<reference evidence="12 13" key="1">
    <citation type="journal article" date="2017" name="Plant Biotechnol. J.">
        <title>A comprehensive draft genome sequence for lupin (Lupinus angustifolius), an emerging health food: insights into plant-microbe interactions and legume evolution.</title>
        <authorList>
            <person name="Hane J.K."/>
            <person name="Ming Y."/>
            <person name="Kamphuis L.G."/>
            <person name="Nelson M.N."/>
            <person name="Garg G."/>
            <person name="Atkins C.A."/>
            <person name="Bayer P.E."/>
            <person name="Bravo A."/>
            <person name="Bringans S."/>
            <person name="Cannon S."/>
            <person name="Edwards D."/>
            <person name="Foley R."/>
            <person name="Gao L.L."/>
            <person name="Harrison M.J."/>
            <person name="Huang W."/>
            <person name="Hurgobin B."/>
            <person name="Li S."/>
            <person name="Liu C.W."/>
            <person name="McGrath A."/>
            <person name="Morahan G."/>
            <person name="Murray J."/>
            <person name="Weller J."/>
            <person name="Jian J."/>
            <person name="Singh K.B."/>
        </authorList>
    </citation>
    <scope>NUCLEOTIDE SEQUENCE [LARGE SCALE GENOMIC DNA]</scope>
    <source>
        <strain evidence="13">cv. Tanjil</strain>
        <tissue evidence="12">Whole plant</tissue>
    </source>
</reference>
<proteinExistence type="inferred from homology"/>
<comment type="similarity">
    <text evidence="2">Belongs to the CONSTANS family.</text>
</comment>
<dbReference type="InterPro" id="IPR010402">
    <property type="entry name" value="CCT_domain"/>
</dbReference>
<feature type="domain" description="B box-type" evidence="10">
    <location>
        <begin position="1"/>
        <end position="48"/>
    </location>
</feature>
<dbReference type="InterPro" id="IPR000315">
    <property type="entry name" value="Znf_B-box"/>
</dbReference>
<evidence type="ECO:0000256" key="9">
    <source>
        <dbReference type="SAM" id="MobiDB-lite"/>
    </source>
</evidence>
<sequence length="303" mass="33448">MASKLCDSCKSTTATLYCRPDSAFLCAACDSNVHAANKLASRHPRVTLCDVCEQAPAHVTCKADAASLCFACDRDIHTANPLAARHERVPVTPFYDQSIHSVKSHFDDFPDDDHRFFANDANADVSTDEAEAASWLLPNPKGADLNSYAEIEPIPYVDLDYDLKPQQQKSSSVTDGVVPVQNNEPFSYSYKFHSSQSQSPMSHSVSSSSIEVGVVPDENPMTEIYSKVAVAEGGNRSVGVAADREARVMRYREKRKNRKFEKTIRYASRKAYAETRPRIKGRFAKRSDADSHPVDGYGVVPTC</sequence>
<accession>A0A4P1QX42</accession>
<dbReference type="InterPro" id="IPR045281">
    <property type="entry name" value="CONSTANS-like"/>
</dbReference>
<evidence type="ECO:0000259" key="10">
    <source>
        <dbReference type="PROSITE" id="PS50119"/>
    </source>
</evidence>
<dbReference type="PANTHER" id="PTHR31319">
    <property type="entry name" value="ZINC FINGER PROTEIN CONSTANS-LIKE 4"/>
    <property type="match status" value="1"/>
</dbReference>
<evidence type="ECO:0000256" key="4">
    <source>
        <dbReference type="ARBA" id="ARBA00022771"/>
    </source>
</evidence>
<feature type="region of interest" description="Disordered" evidence="9">
    <location>
        <begin position="284"/>
        <end position="303"/>
    </location>
</feature>
<evidence type="ECO:0000259" key="11">
    <source>
        <dbReference type="PROSITE" id="PS51017"/>
    </source>
</evidence>